<organism evidence="1 2">
    <name type="scientific">Dreissena polymorpha</name>
    <name type="common">Zebra mussel</name>
    <name type="synonym">Mytilus polymorpha</name>
    <dbReference type="NCBI Taxonomy" id="45954"/>
    <lineage>
        <taxon>Eukaryota</taxon>
        <taxon>Metazoa</taxon>
        <taxon>Spiralia</taxon>
        <taxon>Lophotrochozoa</taxon>
        <taxon>Mollusca</taxon>
        <taxon>Bivalvia</taxon>
        <taxon>Autobranchia</taxon>
        <taxon>Heteroconchia</taxon>
        <taxon>Euheterodonta</taxon>
        <taxon>Imparidentia</taxon>
        <taxon>Neoheterodontei</taxon>
        <taxon>Myida</taxon>
        <taxon>Dreissenoidea</taxon>
        <taxon>Dreissenidae</taxon>
        <taxon>Dreissena</taxon>
    </lineage>
</organism>
<dbReference type="AlphaFoldDB" id="A0A9D4ITC1"/>
<name>A0A9D4ITC1_DREPO</name>
<protein>
    <recommendedName>
        <fullName evidence="3">Endonuclease-reverse transcriptase</fullName>
    </recommendedName>
</protein>
<sequence>MARLRRLLTSSSTSFVTKYMSLVLSILLYGCETWNIRKDTERRIKAFKHRCLRRMLPHLLHRAQDQRLRPQHDCNIFWST</sequence>
<evidence type="ECO:0000313" key="2">
    <source>
        <dbReference type="Proteomes" id="UP000828390"/>
    </source>
</evidence>
<dbReference type="Proteomes" id="UP000828390">
    <property type="component" value="Unassembled WGS sequence"/>
</dbReference>
<reference evidence="1" key="2">
    <citation type="submission" date="2020-11" db="EMBL/GenBank/DDBJ databases">
        <authorList>
            <person name="McCartney M.A."/>
            <person name="Auch B."/>
            <person name="Kono T."/>
            <person name="Mallez S."/>
            <person name="Becker A."/>
            <person name="Gohl D.M."/>
            <person name="Silverstein K.A.T."/>
            <person name="Koren S."/>
            <person name="Bechman K.B."/>
            <person name="Herman A."/>
            <person name="Abrahante J.E."/>
            <person name="Garbe J."/>
        </authorList>
    </citation>
    <scope>NUCLEOTIDE SEQUENCE</scope>
    <source>
        <strain evidence="1">Duluth1</strain>
        <tissue evidence="1">Whole animal</tissue>
    </source>
</reference>
<gene>
    <name evidence="1" type="ORF">DPMN_161330</name>
</gene>
<reference evidence="1" key="1">
    <citation type="journal article" date="2019" name="bioRxiv">
        <title>The Genome of the Zebra Mussel, Dreissena polymorpha: A Resource for Invasive Species Research.</title>
        <authorList>
            <person name="McCartney M.A."/>
            <person name="Auch B."/>
            <person name="Kono T."/>
            <person name="Mallez S."/>
            <person name="Zhang Y."/>
            <person name="Obille A."/>
            <person name="Becker A."/>
            <person name="Abrahante J.E."/>
            <person name="Garbe J."/>
            <person name="Badalamenti J.P."/>
            <person name="Herman A."/>
            <person name="Mangelson H."/>
            <person name="Liachko I."/>
            <person name="Sullivan S."/>
            <person name="Sone E.D."/>
            <person name="Koren S."/>
            <person name="Silverstein K.A.T."/>
            <person name="Beckman K.B."/>
            <person name="Gohl D.M."/>
        </authorList>
    </citation>
    <scope>NUCLEOTIDE SEQUENCE</scope>
    <source>
        <strain evidence="1">Duluth1</strain>
        <tissue evidence="1">Whole animal</tissue>
    </source>
</reference>
<evidence type="ECO:0008006" key="3">
    <source>
        <dbReference type="Google" id="ProtNLM"/>
    </source>
</evidence>
<comment type="caution">
    <text evidence="1">The sequence shown here is derived from an EMBL/GenBank/DDBJ whole genome shotgun (WGS) entry which is preliminary data.</text>
</comment>
<keyword evidence="2" id="KW-1185">Reference proteome</keyword>
<accession>A0A9D4ITC1</accession>
<proteinExistence type="predicted"/>
<dbReference type="PROSITE" id="PS51257">
    <property type="entry name" value="PROKAR_LIPOPROTEIN"/>
    <property type="match status" value="1"/>
</dbReference>
<dbReference type="EMBL" id="JAIWYP010000008">
    <property type="protein sequence ID" value="KAH3783393.1"/>
    <property type="molecule type" value="Genomic_DNA"/>
</dbReference>
<evidence type="ECO:0000313" key="1">
    <source>
        <dbReference type="EMBL" id="KAH3783393.1"/>
    </source>
</evidence>